<evidence type="ECO:0000313" key="7">
    <source>
        <dbReference type="Proteomes" id="UP000714618"/>
    </source>
</evidence>
<evidence type="ECO:0000256" key="1">
    <source>
        <dbReference type="ARBA" id="ARBA00004141"/>
    </source>
</evidence>
<proteinExistence type="inferred from homology"/>
<evidence type="ECO:0000256" key="3">
    <source>
        <dbReference type="ARBA" id="ARBA00022692"/>
    </source>
</evidence>
<dbReference type="EMBL" id="CAIJEO010000007">
    <property type="protein sequence ID" value="CAD0095903.1"/>
    <property type="molecule type" value="Genomic_DNA"/>
</dbReference>
<organism evidence="6 7">
    <name type="scientific">Aureobasidium mustum</name>
    <dbReference type="NCBI Taxonomy" id="2773714"/>
    <lineage>
        <taxon>Eukaryota</taxon>
        <taxon>Fungi</taxon>
        <taxon>Dikarya</taxon>
        <taxon>Ascomycota</taxon>
        <taxon>Pezizomycotina</taxon>
        <taxon>Dothideomycetes</taxon>
        <taxon>Dothideomycetidae</taxon>
        <taxon>Dothideales</taxon>
        <taxon>Saccotheciaceae</taxon>
        <taxon>Aureobasidium</taxon>
    </lineage>
</organism>
<dbReference type="OrthoDB" id="3938351at2759"/>
<keyword evidence="3" id="KW-0812">Transmembrane</keyword>
<dbReference type="InterPro" id="IPR001248">
    <property type="entry name" value="Pur-cyt_permease"/>
</dbReference>
<comment type="caution">
    <text evidence="6">The sequence shown here is derived from an EMBL/GenBank/DDBJ whole genome shotgun (WGS) entry which is preliminary data.</text>
</comment>
<dbReference type="InterPro" id="IPR045225">
    <property type="entry name" value="Uracil/uridine/allantoin_perm"/>
</dbReference>
<evidence type="ECO:0000256" key="2">
    <source>
        <dbReference type="ARBA" id="ARBA00008974"/>
    </source>
</evidence>
<keyword evidence="5" id="KW-0472">Membrane</keyword>
<reference evidence="6" key="1">
    <citation type="submission" date="2020-06" db="EMBL/GenBank/DDBJ databases">
        <authorList>
            <person name="Onetto C."/>
        </authorList>
    </citation>
    <scope>NUCLEOTIDE SEQUENCE</scope>
</reference>
<protein>
    <submittedName>
        <fullName evidence="6">Uncharacterized protein</fullName>
    </submittedName>
</protein>
<evidence type="ECO:0000256" key="4">
    <source>
        <dbReference type="ARBA" id="ARBA00022989"/>
    </source>
</evidence>
<sequence>MPSMLRKIEVEHDNGLSNKELFLTNHDLKIVEPERRQWRAFNFVGFWIADSFNINTWMIAASSLDVGLSWWQAWICVW</sequence>
<dbReference type="AlphaFoldDB" id="A0A9N8PI39"/>
<comment type="subcellular location">
    <subcellularLocation>
        <location evidence="1">Membrane</location>
        <topology evidence="1">Multi-pass membrane protein</topology>
    </subcellularLocation>
</comment>
<dbReference type="GO" id="GO:0015205">
    <property type="term" value="F:nucleobase transmembrane transporter activity"/>
    <property type="evidence" value="ECO:0007669"/>
    <property type="project" value="TreeGrafter"/>
</dbReference>
<keyword evidence="7" id="KW-1185">Reference proteome</keyword>
<evidence type="ECO:0000256" key="5">
    <source>
        <dbReference type="ARBA" id="ARBA00023136"/>
    </source>
</evidence>
<evidence type="ECO:0000313" key="6">
    <source>
        <dbReference type="EMBL" id="CAD0095903.1"/>
    </source>
</evidence>
<dbReference type="Proteomes" id="UP000714618">
    <property type="component" value="Unassembled WGS sequence"/>
</dbReference>
<gene>
    <name evidence="6" type="ORF">AWRI4233_LOCUS5363</name>
</gene>
<accession>A0A9N8PI39</accession>
<dbReference type="Pfam" id="PF02133">
    <property type="entry name" value="Transp_cyt_pur"/>
    <property type="match status" value="1"/>
</dbReference>
<dbReference type="GO" id="GO:0005886">
    <property type="term" value="C:plasma membrane"/>
    <property type="evidence" value="ECO:0007669"/>
    <property type="project" value="TreeGrafter"/>
</dbReference>
<comment type="similarity">
    <text evidence="2">Belongs to the purine-cytosine permease (2.A.39) family.</text>
</comment>
<keyword evidence="4" id="KW-1133">Transmembrane helix</keyword>
<name>A0A9N8PI39_9PEZI</name>
<dbReference type="Gene3D" id="1.10.4160.10">
    <property type="entry name" value="Hydantoin permease"/>
    <property type="match status" value="1"/>
</dbReference>
<dbReference type="PANTHER" id="PTHR30618">
    <property type="entry name" value="NCS1 FAMILY PURINE/PYRIMIDINE TRANSPORTER"/>
    <property type="match status" value="1"/>
</dbReference>
<dbReference type="PANTHER" id="PTHR30618:SF2">
    <property type="entry name" value="ALLANTOIN PERMEASE-RELATED"/>
    <property type="match status" value="1"/>
</dbReference>